<reference evidence="1 2" key="1">
    <citation type="journal article" date="2009" name="Science">
        <title>Green evolution and dynamic adaptations revealed by genomes of the marine picoeukaryotes Micromonas.</title>
        <authorList>
            <person name="Worden A.Z."/>
            <person name="Lee J.H."/>
            <person name="Mock T."/>
            <person name="Rouze P."/>
            <person name="Simmons M.P."/>
            <person name="Aerts A.L."/>
            <person name="Allen A.E."/>
            <person name="Cuvelier M.L."/>
            <person name="Derelle E."/>
            <person name="Everett M.V."/>
            <person name="Foulon E."/>
            <person name="Grimwood J."/>
            <person name="Gundlach H."/>
            <person name="Henrissat B."/>
            <person name="Napoli C."/>
            <person name="McDonald S.M."/>
            <person name="Parker M.S."/>
            <person name="Rombauts S."/>
            <person name="Salamov A."/>
            <person name="Von Dassow P."/>
            <person name="Badger J.H."/>
            <person name="Coutinho P.M."/>
            <person name="Demir E."/>
            <person name="Dubchak I."/>
            <person name="Gentemann C."/>
            <person name="Eikrem W."/>
            <person name="Gready J.E."/>
            <person name="John U."/>
            <person name="Lanier W."/>
            <person name="Lindquist E.A."/>
            <person name="Lucas S."/>
            <person name="Mayer K.F."/>
            <person name="Moreau H."/>
            <person name="Not F."/>
            <person name="Otillar R."/>
            <person name="Panaud O."/>
            <person name="Pangilinan J."/>
            <person name="Paulsen I."/>
            <person name="Piegu B."/>
            <person name="Poliakov A."/>
            <person name="Robbens S."/>
            <person name="Schmutz J."/>
            <person name="Toulza E."/>
            <person name="Wyss T."/>
            <person name="Zelensky A."/>
            <person name="Zhou K."/>
            <person name="Armbrust E.V."/>
            <person name="Bhattacharya D."/>
            <person name="Goodenough U.W."/>
            <person name="Van de Peer Y."/>
            <person name="Grigoriev I.V."/>
        </authorList>
    </citation>
    <scope>NUCLEOTIDE SEQUENCE [LARGE SCALE GENOMIC DNA]</scope>
    <source>
        <strain evidence="1 2">CCMP1545</strain>
    </source>
</reference>
<dbReference type="PRINTS" id="PR00081">
    <property type="entry name" value="GDHRDH"/>
</dbReference>
<evidence type="ECO:0000313" key="1">
    <source>
        <dbReference type="EMBL" id="EEH55555.1"/>
    </source>
</evidence>
<dbReference type="Pfam" id="PF00106">
    <property type="entry name" value="adh_short"/>
    <property type="match status" value="1"/>
</dbReference>
<dbReference type="InterPro" id="IPR002347">
    <property type="entry name" value="SDR_fam"/>
</dbReference>
<dbReference type="InterPro" id="IPR036291">
    <property type="entry name" value="NAD(P)-bd_dom_sf"/>
</dbReference>
<dbReference type="InterPro" id="IPR052184">
    <property type="entry name" value="SDR_enzymes"/>
</dbReference>
<dbReference type="Gene3D" id="3.40.50.720">
    <property type="entry name" value="NAD(P)-binding Rossmann-like Domain"/>
    <property type="match status" value="1"/>
</dbReference>
<dbReference type="AlphaFoldDB" id="C1MY00"/>
<dbReference type="EMBL" id="GG663742">
    <property type="protein sequence ID" value="EEH55555.1"/>
    <property type="molecule type" value="Genomic_DNA"/>
</dbReference>
<keyword evidence="2" id="KW-1185">Reference proteome</keyword>
<name>C1MY00_MICPC</name>
<dbReference type="SUPFAM" id="SSF51735">
    <property type="entry name" value="NAD(P)-binding Rossmann-fold domains"/>
    <property type="match status" value="1"/>
</dbReference>
<accession>C1MY00</accession>
<dbReference type="PANTHER" id="PTHR45458">
    <property type="entry name" value="SHORT-CHAIN DEHYDROGENASE/REDUCTASE SDR"/>
    <property type="match status" value="1"/>
</dbReference>
<dbReference type="GO" id="GO:0016616">
    <property type="term" value="F:oxidoreductase activity, acting on the CH-OH group of donors, NAD or NADP as acceptor"/>
    <property type="evidence" value="ECO:0007669"/>
    <property type="project" value="TreeGrafter"/>
</dbReference>
<sequence length="246" mass="25750">MPLNVVVTGANAGLGLELCKQLTARGDVVYASCRAPTAELEAVGVKKIIHDVDVTADDAGDRLARALDGVRVDAVINNAGGLGSNPGRSWDEQFEDQKFATLDFRVMQRAFEVNTLGPIRVTKALTPKLKESKGKVLIVTSLMGSISDNGSGGAMAYRCAKAAVNMAAATMASELREAGVAVGLVHPGMLKTNFGGGTPPANMMKWFKPVEGGGRGVLMALDALTMETTGSFVHGNYGEGLKPCPW</sequence>
<evidence type="ECO:0000313" key="2">
    <source>
        <dbReference type="Proteomes" id="UP000001876"/>
    </source>
</evidence>
<organism evidence="2">
    <name type="scientific">Micromonas pusilla (strain CCMP1545)</name>
    <name type="common">Picoplanktonic green alga</name>
    <dbReference type="NCBI Taxonomy" id="564608"/>
    <lineage>
        <taxon>Eukaryota</taxon>
        <taxon>Viridiplantae</taxon>
        <taxon>Chlorophyta</taxon>
        <taxon>Mamiellophyceae</taxon>
        <taxon>Mamiellales</taxon>
        <taxon>Mamiellaceae</taxon>
        <taxon>Micromonas</taxon>
    </lineage>
</organism>
<protein>
    <submittedName>
        <fullName evidence="1">Predicted protein</fullName>
    </submittedName>
</protein>
<gene>
    <name evidence="1" type="ORF">MICPUCDRAFT_60347</name>
</gene>
<proteinExistence type="predicted"/>
<dbReference type="KEGG" id="mpp:MICPUCDRAFT_60347"/>
<dbReference type="OMA" id="WHREGYE"/>
<dbReference type="OrthoDB" id="5296at2759"/>
<dbReference type="Proteomes" id="UP000001876">
    <property type="component" value="Unassembled WGS sequence"/>
</dbReference>
<dbReference type="GeneID" id="9686223"/>
<dbReference type="eggNOG" id="KOG1611">
    <property type="taxonomic scope" value="Eukaryota"/>
</dbReference>
<dbReference type="RefSeq" id="XP_003060786.1">
    <property type="nucleotide sequence ID" value="XM_003060740.1"/>
</dbReference>
<dbReference type="PANTHER" id="PTHR45458:SF1">
    <property type="entry name" value="SHORT CHAIN DEHYDROGENASE"/>
    <property type="match status" value="1"/>
</dbReference>